<keyword evidence="4" id="KW-1185">Reference proteome</keyword>
<dbReference type="Gene3D" id="3.30.70.1380">
    <property type="entry name" value="Transcriptional regulatory protein pf0864 domain like"/>
    <property type="match status" value="1"/>
</dbReference>
<dbReference type="EC" id="4.99.1.12" evidence="2"/>
<dbReference type="InterPro" id="IPR002822">
    <property type="entry name" value="Ni_insertion"/>
</dbReference>
<evidence type="ECO:0000256" key="2">
    <source>
        <dbReference type="HAMAP-Rule" id="MF_01074"/>
    </source>
</evidence>
<keyword evidence="2" id="KW-0456">Lyase</keyword>
<reference evidence="3 4" key="1">
    <citation type="submission" date="2018-03" db="EMBL/GenBank/DDBJ databases">
        <title>Bioinformatic expansion and discovery of thiopeptide antibiotics.</title>
        <authorList>
            <person name="Schwalen C.J."/>
            <person name="Hudson G.A."/>
            <person name="Mitchell D.A."/>
        </authorList>
    </citation>
    <scope>NUCLEOTIDE SEQUENCE [LARGE SCALE GENOMIC DNA]</scope>
    <source>
        <strain evidence="3 4">ATCC 21389</strain>
    </source>
</reference>
<protein>
    <recommendedName>
        <fullName evidence="2">Pyridinium-3,5-bisthiocarboxylic acid mononucleotide nickel insertion protein</fullName>
        <shortName evidence="2">P2TMN nickel insertion protein</shortName>
        <ecNumber evidence="2">4.99.1.12</ecNumber>
    </recommendedName>
    <alternativeName>
        <fullName evidence="2">Nickel-pincer cofactor biosynthesis protein LarC</fullName>
    </alternativeName>
</protein>
<dbReference type="EMBL" id="PYBW01000043">
    <property type="protein sequence ID" value="PYC79563.1"/>
    <property type="molecule type" value="Genomic_DNA"/>
</dbReference>
<dbReference type="Proteomes" id="UP000248039">
    <property type="component" value="Unassembled WGS sequence"/>
</dbReference>
<dbReference type="GO" id="GO:0051604">
    <property type="term" value="P:protein maturation"/>
    <property type="evidence" value="ECO:0007669"/>
    <property type="project" value="UniProtKB-UniRule"/>
</dbReference>
<comment type="caution">
    <text evidence="3">The sequence shown here is derived from an EMBL/GenBank/DDBJ whole genome shotgun (WGS) entry which is preliminary data.</text>
</comment>
<organism evidence="3 4">
    <name type="scientific">Streptomyces tateyamensis</name>
    <dbReference type="NCBI Taxonomy" id="565073"/>
    <lineage>
        <taxon>Bacteria</taxon>
        <taxon>Bacillati</taxon>
        <taxon>Actinomycetota</taxon>
        <taxon>Actinomycetes</taxon>
        <taxon>Kitasatosporales</taxon>
        <taxon>Streptomycetaceae</taxon>
        <taxon>Streptomyces</taxon>
    </lineage>
</organism>
<dbReference type="PANTHER" id="PTHR36566">
    <property type="entry name" value="NICKEL INSERTION PROTEIN-RELATED"/>
    <property type="match status" value="1"/>
</dbReference>
<comment type="similarity">
    <text evidence="2">Belongs to the LarC family.</text>
</comment>
<evidence type="ECO:0000313" key="4">
    <source>
        <dbReference type="Proteomes" id="UP000248039"/>
    </source>
</evidence>
<comment type="function">
    <text evidence="2">Involved in the biosynthesis of a nickel-pincer cofactor ((SCS)Ni(II) pincer complex). Binds Ni(2+), and functions in nickel delivery to pyridinium-3,5-bisthiocarboxylic acid mononucleotide (P2TMN), to form the mature cofactor. Is thus probably required for the activation of nickel-pincer cofactor-dependent enzymes.</text>
</comment>
<dbReference type="GO" id="GO:0016151">
    <property type="term" value="F:nickel cation binding"/>
    <property type="evidence" value="ECO:0007669"/>
    <property type="project" value="UniProtKB-UniRule"/>
</dbReference>
<dbReference type="OrthoDB" id="9765625at2"/>
<dbReference type="PANTHER" id="PTHR36566:SF1">
    <property type="entry name" value="PYRIDINIUM-3,5-BISTHIOCARBOXYLIC ACID MONONUCLEOTIDE NICKEL INSERTION PROTEIN"/>
    <property type="match status" value="1"/>
</dbReference>
<sequence>MICWINPFTGLAGDMLLGALLDAGAPLERVRSSIAATGLTGWELEAVRVSSHGIAATSARVRVTDTATERSAAELLRLAGAAHPQPVAALSVAALTAIAEVEGRLHGVDPAEVHLHELGGHDALVDIVGVAAALHALEVAELVCAPLPLGTGRVASAHGLLPCPAPATMALLAGAAVTGTDLAGETVTPTGAALLRAAAARFGPPPPMTPVATGYGAGTRVLADRPNVVAVTLGRPFPAPDPPPATDGAAVEEVVTLETNLDDVTGETLAHAVARAMAEGALDAWTTPAVMKKGRPAQVLHVLTRPEHAERLRALVLAETGTLGIRQTRQTRVAAPRRMRRVEVDGVPIRVKHGPFGAKAEHEDAAVAAARLGLPLRAVAERARRLAEAEQTGSSEREGGT</sequence>
<evidence type="ECO:0000313" key="3">
    <source>
        <dbReference type="EMBL" id="PYC79563.1"/>
    </source>
</evidence>
<gene>
    <name evidence="2 3" type="primary">larC</name>
    <name evidence="3" type="ORF">C7C46_14530</name>
</gene>
<dbReference type="NCBIfam" id="TIGR00299">
    <property type="entry name" value="nickel pincer cofactor biosynthesis protein LarC"/>
    <property type="match status" value="1"/>
</dbReference>
<comment type="catalytic activity">
    <reaction evidence="2">
        <text>Ni(II)-pyridinium-3,5-bisthiocarboxylate mononucleotide = pyridinium-3,5-bisthiocarboxylate mononucleotide + Ni(2+)</text>
        <dbReference type="Rhea" id="RHEA:54784"/>
        <dbReference type="ChEBI" id="CHEBI:49786"/>
        <dbReference type="ChEBI" id="CHEBI:137372"/>
        <dbReference type="ChEBI" id="CHEBI:137373"/>
        <dbReference type="EC" id="4.99.1.12"/>
    </reaction>
</comment>
<keyword evidence="1 2" id="KW-0533">Nickel</keyword>
<dbReference type="AlphaFoldDB" id="A0A2V4P4Y6"/>
<dbReference type="GO" id="GO:0016829">
    <property type="term" value="F:lyase activity"/>
    <property type="evidence" value="ECO:0007669"/>
    <property type="project" value="UniProtKB-UniRule"/>
</dbReference>
<dbReference type="HAMAP" id="MF_01074">
    <property type="entry name" value="LarC"/>
    <property type="match status" value="1"/>
</dbReference>
<accession>A0A2V4P4Y6</accession>
<name>A0A2V4P4Y6_9ACTN</name>
<dbReference type="Pfam" id="PF01969">
    <property type="entry name" value="Ni_insertion"/>
    <property type="match status" value="1"/>
</dbReference>
<proteinExistence type="inferred from homology"/>
<dbReference type="RefSeq" id="WP_110669604.1">
    <property type="nucleotide sequence ID" value="NZ_PYBW01000043.1"/>
</dbReference>
<evidence type="ECO:0000256" key="1">
    <source>
        <dbReference type="ARBA" id="ARBA00022596"/>
    </source>
</evidence>